<protein>
    <submittedName>
        <fullName evidence="1">GxxExxY protein</fullName>
    </submittedName>
</protein>
<dbReference type="Proteomes" id="UP000260351">
    <property type="component" value="Unassembled WGS sequence"/>
</dbReference>
<dbReference type="OrthoDB" id="9806869at2"/>
<dbReference type="RefSeq" id="WP_116652018.1">
    <property type="nucleotide sequence ID" value="NZ_QUZK01000054.1"/>
</dbReference>
<dbReference type="InterPro" id="IPR026350">
    <property type="entry name" value="GxxExxY"/>
</dbReference>
<dbReference type="AlphaFoldDB" id="A0A3E1K4B6"/>
<accession>A0A3E1K4B6</accession>
<gene>
    <name evidence="1" type="ORF">DZC52_15235</name>
</gene>
<dbReference type="Pfam" id="PF13366">
    <property type="entry name" value="PDDEXK_3"/>
    <property type="match status" value="1"/>
</dbReference>
<evidence type="ECO:0000313" key="1">
    <source>
        <dbReference type="EMBL" id="RFF28869.1"/>
    </source>
</evidence>
<evidence type="ECO:0000313" key="2">
    <source>
        <dbReference type="Proteomes" id="UP000260351"/>
    </source>
</evidence>
<comment type="caution">
    <text evidence="1">The sequence shown here is derived from an EMBL/GenBank/DDBJ whole genome shotgun (WGS) entry which is preliminary data.</text>
</comment>
<keyword evidence="2" id="KW-1185">Reference proteome</keyword>
<dbReference type="NCBIfam" id="TIGR04256">
    <property type="entry name" value="GxxExxY"/>
    <property type="match status" value="1"/>
</dbReference>
<reference evidence="1 2" key="1">
    <citation type="submission" date="2018-08" db="EMBL/GenBank/DDBJ databases">
        <title>Wenzhouxiangella salilacus sp. nov., a novel bacterium isolated from a saline lake in Xinjiang Province, China.</title>
        <authorList>
            <person name="Han S."/>
        </authorList>
    </citation>
    <scope>NUCLEOTIDE SEQUENCE [LARGE SCALE GENOMIC DNA]</scope>
    <source>
        <strain evidence="1 2">XDB06</strain>
    </source>
</reference>
<dbReference type="EMBL" id="QUZK01000054">
    <property type="protein sequence ID" value="RFF28869.1"/>
    <property type="molecule type" value="Genomic_DNA"/>
</dbReference>
<name>A0A3E1K4B6_9GAMM</name>
<proteinExistence type="predicted"/>
<sequence length="128" mass="14670">MDREELELLAKESVDCVFRVHRALGPGLLESAYQACLTHELEKRGHQVESEVLLPIHYDGLKIEKAYRVDMLINNALLIENKVTQELLPVHKSQVSTYLKLSELRLGLLINWNTRLIKNGISRVVNNL</sequence>
<organism evidence="1 2">
    <name type="scientific">Wenzhouxiangella sediminis</name>
    <dbReference type="NCBI Taxonomy" id="1792836"/>
    <lineage>
        <taxon>Bacteria</taxon>
        <taxon>Pseudomonadati</taxon>
        <taxon>Pseudomonadota</taxon>
        <taxon>Gammaproteobacteria</taxon>
        <taxon>Chromatiales</taxon>
        <taxon>Wenzhouxiangellaceae</taxon>
        <taxon>Wenzhouxiangella</taxon>
    </lineage>
</organism>